<dbReference type="EMBL" id="CP059833">
    <property type="protein sequence ID" value="QMV84258.1"/>
    <property type="molecule type" value="Genomic_DNA"/>
</dbReference>
<dbReference type="HAMAP" id="MF_00131">
    <property type="entry name" value="Trp_synth_alpha"/>
    <property type="match status" value="1"/>
</dbReference>
<keyword evidence="6 9" id="KW-0057">Aromatic amino acid biosynthesis</keyword>
<keyword evidence="7 9" id="KW-0456">Lyase</keyword>
<evidence type="ECO:0000256" key="5">
    <source>
        <dbReference type="ARBA" id="ARBA00022822"/>
    </source>
</evidence>
<evidence type="ECO:0000313" key="11">
    <source>
        <dbReference type="EMBL" id="QMV84258.1"/>
    </source>
</evidence>
<evidence type="ECO:0000256" key="3">
    <source>
        <dbReference type="ARBA" id="ARBA00011270"/>
    </source>
</evidence>
<feature type="active site" description="Proton acceptor" evidence="9">
    <location>
        <position position="56"/>
    </location>
</feature>
<dbReference type="FunFam" id="3.20.20.70:FF:000037">
    <property type="entry name" value="Tryptophan synthase alpha chain"/>
    <property type="match status" value="1"/>
</dbReference>
<evidence type="ECO:0000256" key="1">
    <source>
        <dbReference type="ARBA" id="ARBA00003365"/>
    </source>
</evidence>
<dbReference type="Proteomes" id="UP000515570">
    <property type="component" value="Chromosome"/>
</dbReference>
<comment type="function">
    <text evidence="1 9">The alpha subunit is responsible for the aldol cleavage of indoleglycerol phosphate to indole and glyceraldehyde 3-phosphate.</text>
</comment>
<dbReference type="Gene3D" id="3.20.20.70">
    <property type="entry name" value="Aldolase class I"/>
    <property type="match status" value="1"/>
</dbReference>
<dbReference type="InterPro" id="IPR002028">
    <property type="entry name" value="Trp_synthase_suA"/>
</dbReference>
<dbReference type="InterPro" id="IPR018204">
    <property type="entry name" value="Trp_synthase_alpha_AS"/>
</dbReference>
<gene>
    <name evidence="9 11" type="primary">trpA</name>
    <name evidence="11" type="ORF">HW450_07675</name>
</gene>
<dbReference type="GO" id="GO:0005829">
    <property type="term" value="C:cytosol"/>
    <property type="evidence" value="ECO:0007669"/>
    <property type="project" value="TreeGrafter"/>
</dbReference>
<reference evidence="11 12" key="1">
    <citation type="submission" date="2020-07" db="EMBL/GenBank/DDBJ databases">
        <title>non toxigenic Corynebacterium sp. nov from a clinical source.</title>
        <authorList>
            <person name="Bernier A.-M."/>
            <person name="Bernard K."/>
        </authorList>
    </citation>
    <scope>NUCLEOTIDE SEQUENCE [LARGE SCALE GENOMIC DNA]</scope>
    <source>
        <strain evidence="12">NML 93-0612</strain>
    </source>
</reference>
<dbReference type="AlphaFoldDB" id="A0A7G5FCB7"/>
<dbReference type="NCBIfam" id="TIGR00262">
    <property type="entry name" value="trpA"/>
    <property type="match status" value="1"/>
</dbReference>
<dbReference type="EC" id="4.2.1.20" evidence="9"/>
<keyword evidence="5 9" id="KW-0822">Tryptophan biosynthesis</keyword>
<proteinExistence type="inferred from homology"/>
<dbReference type="PANTHER" id="PTHR43406">
    <property type="entry name" value="TRYPTOPHAN SYNTHASE, ALPHA CHAIN"/>
    <property type="match status" value="1"/>
</dbReference>
<dbReference type="SUPFAM" id="SSF51366">
    <property type="entry name" value="Ribulose-phoshate binding barrel"/>
    <property type="match status" value="1"/>
</dbReference>
<keyword evidence="4 9" id="KW-0028">Amino-acid biosynthesis</keyword>
<dbReference type="InterPro" id="IPR011060">
    <property type="entry name" value="RibuloseP-bd_barrel"/>
</dbReference>
<evidence type="ECO:0000256" key="4">
    <source>
        <dbReference type="ARBA" id="ARBA00022605"/>
    </source>
</evidence>
<evidence type="ECO:0000256" key="8">
    <source>
        <dbReference type="ARBA" id="ARBA00049047"/>
    </source>
</evidence>
<comment type="catalytic activity">
    <reaction evidence="8 9">
        <text>(1S,2R)-1-C-(indol-3-yl)glycerol 3-phosphate + L-serine = D-glyceraldehyde 3-phosphate + L-tryptophan + H2O</text>
        <dbReference type="Rhea" id="RHEA:10532"/>
        <dbReference type="ChEBI" id="CHEBI:15377"/>
        <dbReference type="ChEBI" id="CHEBI:33384"/>
        <dbReference type="ChEBI" id="CHEBI:57912"/>
        <dbReference type="ChEBI" id="CHEBI:58866"/>
        <dbReference type="ChEBI" id="CHEBI:59776"/>
        <dbReference type="EC" id="4.2.1.20"/>
    </reaction>
</comment>
<evidence type="ECO:0000313" key="12">
    <source>
        <dbReference type="Proteomes" id="UP000515570"/>
    </source>
</evidence>
<keyword evidence="12" id="KW-1185">Reference proteome</keyword>
<organism evidence="11 12">
    <name type="scientific">Corynebacterium hindlerae</name>
    <dbReference type="NCBI Taxonomy" id="699041"/>
    <lineage>
        <taxon>Bacteria</taxon>
        <taxon>Bacillati</taxon>
        <taxon>Actinomycetota</taxon>
        <taxon>Actinomycetes</taxon>
        <taxon>Mycobacteriales</taxon>
        <taxon>Corynebacteriaceae</taxon>
        <taxon>Corynebacterium</taxon>
    </lineage>
</organism>
<dbReference type="UniPathway" id="UPA00035">
    <property type="reaction ID" value="UER00044"/>
</dbReference>
<name>A0A7G5FCB7_9CORY</name>
<dbReference type="RefSeq" id="WP_182385067.1">
    <property type="nucleotide sequence ID" value="NZ_CP059833.1"/>
</dbReference>
<dbReference type="PANTHER" id="PTHR43406:SF1">
    <property type="entry name" value="TRYPTOPHAN SYNTHASE ALPHA CHAIN, CHLOROPLASTIC"/>
    <property type="match status" value="1"/>
</dbReference>
<comment type="similarity">
    <text evidence="9 10">Belongs to the TrpA family.</text>
</comment>
<dbReference type="GO" id="GO:0004834">
    <property type="term" value="F:tryptophan synthase activity"/>
    <property type="evidence" value="ECO:0007669"/>
    <property type="project" value="UniProtKB-UniRule"/>
</dbReference>
<evidence type="ECO:0000256" key="2">
    <source>
        <dbReference type="ARBA" id="ARBA00004733"/>
    </source>
</evidence>
<comment type="pathway">
    <text evidence="2 9">Amino-acid biosynthesis; L-tryptophan biosynthesis; L-tryptophan from chorismate: step 5/5.</text>
</comment>
<evidence type="ECO:0000256" key="9">
    <source>
        <dbReference type="HAMAP-Rule" id="MF_00131"/>
    </source>
</evidence>
<evidence type="ECO:0000256" key="10">
    <source>
        <dbReference type="RuleBase" id="RU003662"/>
    </source>
</evidence>
<accession>A0A7G5FCB7</accession>
<dbReference type="CDD" id="cd04724">
    <property type="entry name" value="Tryptophan_synthase_alpha"/>
    <property type="match status" value="1"/>
</dbReference>
<protein>
    <recommendedName>
        <fullName evidence="9">Tryptophan synthase alpha chain</fullName>
        <ecNumber evidence="9">4.2.1.20</ecNumber>
    </recommendedName>
</protein>
<sequence length="257" mass="27293">MDRYAVLFAECTGVFVPFLMLGDPSYEKSKELIRTAVHNGADALELGIAFSDPVADGPTIQKAHLRAMDTTPARALELVKEIREEFPNLPIGLLVYGNVAFSMGSDEFYAAVAAAGADSVLIPDVPVRESAPFREAAHRHGISQVFIAPPHSSQETLQMVAEHSEGYIYAVSRNGVTGTEREARFESIGDTVANAHTPVLLGFGVSTPAHVEAALEAGADGAIVGSALVKLIEEERYEDFASTVAALKAATHTGKQG</sequence>
<feature type="active site" description="Proton acceptor" evidence="9">
    <location>
        <position position="45"/>
    </location>
</feature>
<evidence type="ECO:0000256" key="6">
    <source>
        <dbReference type="ARBA" id="ARBA00023141"/>
    </source>
</evidence>
<dbReference type="InterPro" id="IPR013785">
    <property type="entry name" value="Aldolase_TIM"/>
</dbReference>
<comment type="subunit">
    <text evidence="3 9">Tetramer of two alpha and two beta chains.</text>
</comment>
<dbReference type="Pfam" id="PF00290">
    <property type="entry name" value="Trp_syntA"/>
    <property type="match status" value="1"/>
</dbReference>
<dbReference type="PROSITE" id="PS00167">
    <property type="entry name" value="TRP_SYNTHASE_ALPHA"/>
    <property type="match status" value="1"/>
</dbReference>
<evidence type="ECO:0000256" key="7">
    <source>
        <dbReference type="ARBA" id="ARBA00023239"/>
    </source>
</evidence>